<sequence>MNFSSLTVSLKPEITLTPVEGNIVIQSSSRKLTFHQPEPGLKTALDALKQGTHTP</sequence>
<evidence type="ECO:0000313" key="2">
    <source>
        <dbReference type="Proteomes" id="UP000003959"/>
    </source>
</evidence>
<dbReference type="AlphaFoldDB" id="F4XVV1"/>
<evidence type="ECO:0000313" key="1">
    <source>
        <dbReference type="EMBL" id="EGJ31364.1"/>
    </source>
</evidence>
<dbReference type="Proteomes" id="UP000003959">
    <property type="component" value="Unassembled WGS sequence"/>
</dbReference>
<name>F4XVV1_9CYAN</name>
<dbReference type="OrthoDB" id="9801593at2"/>
<reference evidence="2" key="1">
    <citation type="journal article" date="2011" name="Proc. Natl. Acad. Sci. U.S.A.">
        <title>Genomic insights into the physiology and ecology of the marine filamentous cyanobacterium Lyngbya majuscula.</title>
        <authorList>
            <person name="Jones A.C."/>
            <person name="Monroe E.A."/>
            <person name="Podell S."/>
            <person name="Hess W.R."/>
            <person name="Klages S."/>
            <person name="Esquenazi E."/>
            <person name="Niessen S."/>
            <person name="Hoover H."/>
            <person name="Rothmann M."/>
            <person name="Lasken R.S."/>
            <person name="Yates J.R.III."/>
            <person name="Reinhardt R."/>
            <person name="Kube M."/>
            <person name="Burkart M.D."/>
            <person name="Allen E.E."/>
            <person name="Dorrestein P.C."/>
            <person name="Gerwick W.H."/>
            <person name="Gerwick L."/>
        </authorList>
    </citation>
    <scope>NUCLEOTIDE SEQUENCE [LARGE SCALE GENOMIC DNA]</scope>
    <source>
        <strain evidence="2">3L</strain>
    </source>
</reference>
<proteinExistence type="predicted"/>
<keyword evidence="2" id="KW-1185">Reference proteome</keyword>
<dbReference type="RefSeq" id="WP_008187239.1">
    <property type="nucleotide sequence ID" value="NZ_GL890940.1"/>
</dbReference>
<organism evidence="1 2">
    <name type="scientific">Moorena producens 3L</name>
    <dbReference type="NCBI Taxonomy" id="489825"/>
    <lineage>
        <taxon>Bacteria</taxon>
        <taxon>Bacillati</taxon>
        <taxon>Cyanobacteriota</taxon>
        <taxon>Cyanophyceae</taxon>
        <taxon>Coleofasciculales</taxon>
        <taxon>Coleofasciculaceae</taxon>
        <taxon>Moorena</taxon>
    </lineage>
</organism>
<accession>F4XVV1</accession>
<dbReference type="HOGENOM" id="CLU_3027340_0_0_3"/>
<gene>
    <name evidence="1" type="ORF">LYNGBM3L_40130</name>
</gene>
<dbReference type="EMBL" id="GL890940">
    <property type="protein sequence ID" value="EGJ31364.1"/>
    <property type="molecule type" value="Genomic_DNA"/>
</dbReference>
<protein>
    <submittedName>
        <fullName evidence="1">Uncharacterized protein</fullName>
    </submittedName>
</protein>